<name>A0A918R7U6_9FLAO</name>
<dbReference type="Proteomes" id="UP000636004">
    <property type="component" value="Unassembled WGS sequence"/>
</dbReference>
<keyword evidence="1" id="KW-0472">Membrane</keyword>
<feature type="transmembrane region" description="Helical" evidence="1">
    <location>
        <begin position="153"/>
        <end position="172"/>
    </location>
</feature>
<feature type="transmembrane region" description="Helical" evidence="1">
    <location>
        <begin position="71"/>
        <end position="88"/>
    </location>
</feature>
<keyword evidence="1" id="KW-0812">Transmembrane</keyword>
<evidence type="ECO:0008006" key="4">
    <source>
        <dbReference type="Google" id="ProtNLM"/>
    </source>
</evidence>
<accession>A0A918R7U6</accession>
<evidence type="ECO:0000256" key="1">
    <source>
        <dbReference type="SAM" id="Phobius"/>
    </source>
</evidence>
<sequence length="188" mass="21463">MCKEIMNFEELKSQWEKQPTVIAPPNGVELIVKKTALLKKKQRITNVVLGVTIVVLIGFFFYIAAYNNVKVALALGLMVGSLLTRIIIERFSIEKLGQVNLAVKANTFKNIITNYYKQRIKTHYIITPIVFAAYFLGFSLLLPFFKEGLSTGFYYYILVSGFAFFIVMGIFIRKQVLNEISILKQMQA</sequence>
<gene>
    <name evidence="2" type="ORF">GCM10007028_28970</name>
</gene>
<proteinExistence type="predicted"/>
<reference evidence="2" key="2">
    <citation type="submission" date="2020-09" db="EMBL/GenBank/DDBJ databases">
        <authorList>
            <person name="Sun Q."/>
            <person name="Kim S."/>
        </authorList>
    </citation>
    <scope>NUCLEOTIDE SEQUENCE</scope>
    <source>
        <strain evidence="2">KCTC 12710</strain>
    </source>
</reference>
<keyword evidence="3" id="KW-1185">Reference proteome</keyword>
<reference evidence="2" key="1">
    <citation type="journal article" date="2014" name="Int. J. Syst. Evol. Microbiol.">
        <title>Complete genome sequence of Corynebacterium casei LMG S-19264T (=DSM 44701T), isolated from a smear-ripened cheese.</title>
        <authorList>
            <consortium name="US DOE Joint Genome Institute (JGI-PGF)"/>
            <person name="Walter F."/>
            <person name="Albersmeier A."/>
            <person name="Kalinowski J."/>
            <person name="Ruckert C."/>
        </authorList>
    </citation>
    <scope>NUCLEOTIDE SEQUENCE</scope>
    <source>
        <strain evidence="2">KCTC 12710</strain>
    </source>
</reference>
<evidence type="ECO:0000313" key="3">
    <source>
        <dbReference type="Proteomes" id="UP000636004"/>
    </source>
</evidence>
<keyword evidence="1" id="KW-1133">Transmembrane helix</keyword>
<organism evidence="2 3">
    <name type="scientific">Algibacter mikhailovii</name>
    <dbReference type="NCBI Taxonomy" id="425498"/>
    <lineage>
        <taxon>Bacteria</taxon>
        <taxon>Pseudomonadati</taxon>
        <taxon>Bacteroidota</taxon>
        <taxon>Flavobacteriia</taxon>
        <taxon>Flavobacteriales</taxon>
        <taxon>Flavobacteriaceae</taxon>
        <taxon>Algibacter</taxon>
    </lineage>
</organism>
<evidence type="ECO:0000313" key="2">
    <source>
        <dbReference type="EMBL" id="GGZ88990.1"/>
    </source>
</evidence>
<dbReference type="EMBL" id="BMWZ01000007">
    <property type="protein sequence ID" value="GGZ88990.1"/>
    <property type="molecule type" value="Genomic_DNA"/>
</dbReference>
<dbReference type="RefSeq" id="WP_189361956.1">
    <property type="nucleotide sequence ID" value="NZ_BMWZ01000007.1"/>
</dbReference>
<protein>
    <recommendedName>
        <fullName evidence="4">DUF3278 domain-containing protein</fullName>
    </recommendedName>
</protein>
<comment type="caution">
    <text evidence="2">The sequence shown here is derived from an EMBL/GenBank/DDBJ whole genome shotgun (WGS) entry which is preliminary data.</text>
</comment>
<feature type="transmembrane region" description="Helical" evidence="1">
    <location>
        <begin position="124"/>
        <end position="141"/>
    </location>
</feature>
<feature type="transmembrane region" description="Helical" evidence="1">
    <location>
        <begin position="44"/>
        <end position="65"/>
    </location>
</feature>
<dbReference type="AlphaFoldDB" id="A0A918R7U6"/>